<feature type="domain" description="EamA" evidence="2">
    <location>
        <begin position="4"/>
        <end position="132"/>
    </location>
</feature>
<accession>A0A1F6A4D9</accession>
<feature type="transmembrane region" description="Helical" evidence="1">
    <location>
        <begin position="209"/>
        <end position="229"/>
    </location>
</feature>
<proteinExistence type="predicted"/>
<sequence>MSFVAFAWIASILFGLVAIIGKLTSKYAIQNIWLFNFFWNLFSLCITALLALLNHVGLPNTWENILFASFFYSLFGLLYIIGLSKLDISVFSPLFNFRTAFGVILGIAILGEKLSFFQLGLVGIILIAGMFVSIEEKFTLKSFFTFGIGIAIASTFFYSISNIFINKSLINNGYWEVNLFVALFTQLFLLTTAPLFIKDLKKLTFNSVSSTFAMSLALALGTIAANKAYAENVSISTTITALPVSMIMAFLFSIFAPQLLEKHTLKVYAIRFTAAAVMIISALKLS</sequence>
<dbReference type="GO" id="GO:0016020">
    <property type="term" value="C:membrane"/>
    <property type="evidence" value="ECO:0007669"/>
    <property type="project" value="InterPro"/>
</dbReference>
<gene>
    <name evidence="3" type="ORF">A3D78_04600</name>
</gene>
<evidence type="ECO:0000259" key="2">
    <source>
        <dbReference type="Pfam" id="PF00892"/>
    </source>
</evidence>
<keyword evidence="1" id="KW-0812">Transmembrane</keyword>
<dbReference type="SUPFAM" id="SSF103481">
    <property type="entry name" value="Multidrug resistance efflux transporter EmrE"/>
    <property type="match status" value="1"/>
</dbReference>
<keyword evidence="1" id="KW-0472">Membrane</keyword>
<evidence type="ECO:0000313" key="4">
    <source>
        <dbReference type="Proteomes" id="UP000176253"/>
    </source>
</evidence>
<keyword evidence="1" id="KW-1133">Transmembrane helix</keyword>
<feature type="transmembrane region" description="Helical" evidence="1">
    <location>
        <begin position="235"/>
        <end position="256"/>
    </location>
</feature>
<comment type="caution">
    <text evidence="3">The sequence shown here is derived from an EMBL/GenBank/DDBJ whole genome shotgun (WGS) entry which is preliminary data.</text>
</comment>
<dbReference type="InterPro" id="IPR000620">
    <property type="entry name" value="EamA_dom"/>
</dbReference>
<dbReference type="InterPro" id="IPR037185">
    <property type="entry name" value="EmrE-like"/>
</dbReference>
<dbReference type="AlphaFoldDB" id="A0A1F6A4D9"/>
<evidence type="ECO:0000256" key="1">
    <source>
        <dbReference type="SAM" id="Phobius"/>
    </source>
</evidence>
<name>A0A1F6A4D9_9BACT</name>
<feature type="transmembrane region" description="Helical" evidence="1">
    <location>
        <begin position="32"/>
        <end position="53"/>
    </location>
</feature>
<dbReference type="Proteomes" id="UP000176253">
    <property type="component" value="Unassembled WGS sequence"/>
</dbReference>
<feature type="transmembrane region" description="Helical" evidence="1">
    <location>
        <begin position="177"/>
        <end position="197"/>
    </location>
</feature>
<evidence type="ECO:0000313" key="3">
    <source>
        <dbReference type="EMBL" id="OGG19127.1"/>
    </source>
</evidence>
<dbReference type="STRING" id="1798383.A3D78_04600"/>
<feature type="transmembrane region" description="Helical" evidence="1">
    <location>
        <begin position="90"/>
        <end position="110"/>
    </location>
</feature>
<dbReference type="Pfam" id="PF00892">
    <property type="entry name" value="EamA"/>
    <property type="match status" value="1"/>
</dbReference>
<feature type="transmembrane region" description="Helical" evidence="1">
    <location>
        <begin position="6"/>
        <end position="25"/>
    </location>
</feature>
<feature type="transmembrane region" description="Helical" evidence="1">
    <location>
        <begin position="143"/>
        <end position="165"/>
    </location>
</feature>
<feature type="transmembrane region" description="Helical" evidence="1">
    <location>
        <begin position="116"/>
        <end position="134"/>
    </location>
</feature>
<dbReference type="EMBL" id="MFJM01000006">
    <property type="protein sequence ID" value="OGG19127.1"/>
    <property type="molecule type" value="Genomic_DNA"/>
</dbReference>
<reference evidence="3 4" key="1">
    <citation type="journal article" date="2016" name="Nat. Commun.">
        <title>Thousands of microbial genomes shed light on interconnected biogeochemical processes in an aquifer system.</title>
        <authorList>
            <person name="Anantharaman K."/>
            <person name="Brown C.T."/>
            <person name="Hug L.A."/>
            <person name="Sharon I."/>
            <person name="Castelle C.J."/>
            <person name="Probst A.J."/>
            <person name="Thomas B.C."/>
            <person name="Singh A."/>
            <person name="Wilkins M.J."/>
            <person name="Karaoz U."/>
            <person name="Brodie E.L."/>
            <person name="Williams K.H."/>
            <person name="Hubbard S.S."/>
            <person name="Banfield J.F."/>
        </authorList>
    </citation>
    <scope>NUCLEOTIDE SEQUENCE [LARGE SCALE GENOMIC DNA]</scope>
</reference>
<feature type="transmembrane region" description="Helical" evidence="1">
    <location>
        <begin position="268"/>
        <end position="285"/>
    </location>
</feature>
<protein>
    <recommendedName>
        <fullName evidence="2">EamA domain-containing protein</fullName>
    </recommendedName>
</protein>
<feature type="transmembrane region" description="Helical" evidence="1">
    <location>
        <begin position="65"/>
        <end position="83"/>
    </location>
</feature>
<organism evidence="3 4">
    <name type="scientific">Candidatus Gottesmanbacteria bacterium RIFCSPHIGHO2_02_FULL_39_14</name>
    <dbReference type="NCBI Taxonomy" id="1798383"/>
    <lineage>
        <taxon>Bacteria</taxon>
        <taxon>Candidatus Gottesmaniibacteriota</taxon>
    </lineage>
</organism>